<keyword evidence="3" id="KW-1185">Reference proteome</keyword>
<feature type="non-terminal residue" evidence="2">
    <location>
        <position position="1"/>
    </location>
</feature>
<evidence type="ECO:0000256" key="1">
    <source>
        <dbReference type="SAM" id="MobiDB-lite"/>
    </source>
</evidence>
<feature type="non-terminal residue" evidence="2">
    <location>
        <position position="152"/>
    </location>
</feature>
<name>A0AA88LEP7_ARTSF</name>
<accession>A0AA88LEP7</accession>
<sequence length="152" mass="17383">GWYEGDYRNDFPIEHREERENMNEVIPVSAKQLYNAIFCVLSSEPDEVLQNKPYRSSQDDKNVGLSVNRTEEWVNSMGQTSKKQDSLLSDSESNSKSKTEGQVTSCFDIGEFNVLWRHSGPYSAIHYAKEFITDTTYIGSKIVNAILYGILR</sequence>
<evidence type="ECO:0000313" key="2">
    <source>
        <dbReference type="EMBL" id="KAK2723734.1"/>
    </source>
</evidence>
<feature type="region of interest" description="Disordered" evidence="1">
    <location>
        <begin position="74"/>
        <end position="100"/>
    </location>
</feature>
<reference evidence="2" key="1">
    <citation type="submission" date="2023-07" db="EMBL/GenBank/DDBJ databases">
        <title>Chromosome-level genome assembly of Artemia franciscana.</title>
        <authorList>
            <person name="Jo E."/>
        </authorList>
    </citation>
    <scope>NUCLEOTIDE SEQUENCE</scope>
    <source>
        <tissue evidence="2">Whole body</tissue>
    </source>
</reference>
<dbReference type="Proteomes" id="UP001187531">
    <property type="component" value="Unassembled WGS sequence"/>
</dbReference>
<evidence type="ECO:0000313" key="3">
    <source>
        <dbReference type="Proteomes" id="UP001187531"/>
    </source>
</evidence>
<organism evidence="2 3">
    <name type="scientific">Artemia franciscana</name>
    <name type="common">Brine shrimp</name>
    <name type="synonym">Artemia sanfranciscana</name>
    <dbReference type="NCBI Taxonomy" id="6661"/>
    <lineage>
        <taxon>Eukaryota</taxon>
        <taxon>Metazoa</taxon>
        <taxon>Ecdysozoa</taxon>
        <taxon>Arthropoda</taxon>
        <taxon>Crustacea</taxon>
        <taxon>Branchiopoda</taxon>
        <taxon>Anostraca</taxon>
        <taxon>Artemiidae</taxon>
        <taxon>Artemia</taxon>
    </lineage>
</organism>
<comment type="caution">
    <text evidence="2">The sequence shown here is derived from an EMBL/GenBank/DDBJ whole genome shotgun (WGS) entry which is preliminary data.</text>
</comment>
<gene>
    <name evidence="2" type="ORF">QYM36_002171</name>
</gene>
<dbReference type="EMBL" id="JAVRJZ010000004">
    <property type="protein sequence ID" value="KAK2723734.1"/>
    <property type="molecule type" value="Genomic_DNA"/>
</dbReference>
<protein>
    <submittedName>
        <fullName evidence="2">Uncharacterized protein</fullName>
    </submittedName>
</protein>
<dbReference type="AlphaFoldDB" id="A0AA88LEP7"/>
<proteinExistence type="predicted"/>